<dbReference type="Gene3D" id="2.30.40.10">
    <property type="entry name" value="Urease, subunit C, domain 1"/>
    <property type="match status" value="1"/>
</dbReference>
<gene>
    <name evidence="2" type="ORF">S06H3_12802</name>
</gene>
<evidence type="ECO:0000313" key="2">
    <source>
        <dbReference type="EMBL" id="GAI10251.1"/>
    </source>
</evidence>
<sequence length="202" mass="21372">MSEARKPEVKAIKCGRLIDGTGAEPVENATVVIVGSKIKAVGKDMDIPKGARVIDATGKTVMPGLIDSHVHHFGPKTGVLAETLIRPRELGLIKSIYDSKSALGAGFTTVKDCGGMNAVFLKKAVAEGTLSGLPRIIAAGPMLSQTYGHTDMHSFPLECVDMRTSRHGRPSLLCDGVPECIKATRYALRQGADFIKVMTTGG</sequence>
<reference evidence="2" key="1">
    <citation type="journal article" date="2014" name="Front. Microbiol.">
        <title>High frequency of phylogenetically diverse reductive dehalogenase-homologous genes in deep subseafloor sedimentary metagenomes.</title>
        <authorList>
            <person name="Kawai M."/>
            <person name="Futagami T."/>
            <person name="Toyoda A."/>
            <person name="Takaki Y."/>
            <person name="Nishi S."/>
            <person name="Hori S."/>
            <person name="Arai W."/>
            <person name="Tsubouchi T."/>
            <person name="Morono Y."/>
            <person name="Uchiyama I."/>
            <person name="Ito T."/>
            <person name="Fujiyama A."/>
            <person name="Inagaki F."/>
            <person name="Takami H."/>
        </authorList>
    </citation>
    <scope>NUCLEOTIDE SEQUENCE</scope>
    <source>
        <strain evidence="2">Expedition CK06-06</strain>
    </source>
</reference>
<dbReference type="Pfam" id="PF01979">
    <property type="entry name" value="Amidohydro_1"/>
    <property type="match status" value="1"/>
</dbReference>
<accession>X1LWR2</accession>
<dbReference type="Gene3D" id="3.20.20.140">
    <property type="entry name" value="Metal-dependent hydrolases"/>
    <property type="match status" value="1"/>
</dbReference>
<dbReference type="SUPFAM" id="SSF51556">
    <property type="entry name" value="Metallo-dependent hydrolases"/>
    <property type="match status" value="1"/>
</dbReference>
<dbReference type="GO" id="GO:0016810">
    <property type="term" value="F:hydrolase activity, acting on carbon-nitrogen (but not peptide) bonds"/>
    <property type="evidence" value="ECO:0007669"/>
    <property type="project" value="InterPro"/>
</dbReference>
<dbReference type="InterPro" id="IPR011059">
    <property type="entry name" value="Metal-dep_hydrolase_composite"/>
</dbReference>
<dbReference type="InterPro" id="IPR051781">
    <property type="entry name" value="Metallo-dep_Hydrolase"/>
</dbReference>
<protein>
    <recommendedName>
        <fullName evidence="1">Amidohydrolase-related domain-containing protein</fullName>
    </recommendedName>
</protein>
<dbReference type="InterPro" id="IPR032466">
    <property type="entry name" value="Metal_Hydrolase"/>
</dbReference>
<comment type="caution">
    <text evidence="2">The sequence shown here is derived from an EMBL/GenBank/DDBJ whole genome shotgun (WGS) entry which is preliminary data.</text>
</comment>
<proteinExistence type="predicted"/>
<dbReference type="PANTHER" id="PTHR43135:SF3">
    <property type="entry name" value="ALPHA-D-RIBOSE 1-METHYLPHOSPHONATE 5-TRIPHOSPHATE DIPHOSPHATASE"/>
    <property type="match status" value="1"/>
</dbReference>
<feature type="domain" description="Amidohydrolase-related" evidence="1">
    <location>
        <begin position="60"/>
        <end position="202"/>
    </location>
</feature>
<feature type="non-terminal residue" evidence="2">
    <location>
        <position position="202"/>
    </location>
</feature>
<dbReference type="AlphaFoldDB" id="X1LWR2"/>
<organism evidence="2">
    <name type="scientific">marine sediment metagenome</name>
    <dbReference type="NCBI Taxonomy" id="412755"/>
    <lineage>
        <taxon>unclassified sequences</taxon>
        <taxon>metagenomes</taxon>
        <taxon>ecological metagenomes</taxon>
    </lineage>
</organism>
<dbReference type="InterPro" id="IPR006680">
    <property type="entry name" value="Amidohydro-rel"/>
</dbReference>
<dbReference type="EMBL" id="BARV01006251">
    <property type="protein sequence ID" value="GAI10251.1"/>
    <property type="molecule type" value="Genomic_DNA"/>
</dbReference>
<dbReference type="SUPFAM" id="SSF51338">
    <property type="entry name" value="Composite domain of metallo-dependent hydrolases"/>
    <property type="match status" value="1"/>
</dbReference>
<evidence type="ECO:0000259" key="1">
    <source>
        <dbReference type="Pfam" id="PF01979"/>
    </source>
</evidence>
<dbReference type="PANTHER" id="PTHR43135">
    <property type="entry name" value="ALPHA-D-RIBOSE 1-METHYLPHOSPHONATE 5-TRIPHOSPHATE DIPHOSPHATASE"/>
    <property type="match status" value="1"/>
</dbReference>
<name>X1LWR2_9ZZZZ</name>